<evidence type="ECO:0000313" key="2">
    <source>
        <dbReference type="EMBL" id="UJO14326.1"/>
    </source>
</evidence>
<feature type="region of interest" description="Disordered" evidence="1">
    <location>
        <begin position="175"/>
        <end position="210"/>
    </location>
</feature>
<dbReference type="GeneID" id="71982307"/>
<accession>A0A9Q8P5W1</accession>
<dbReference type="KEGG" id="ffu:CLAFUR5_02429"/>
<feature type="region of interest" description="Disordered" evidence="1">
    <location>
        <begin position="1"/>
        <end position="43"/>
    </location>
</feature>
<dbReference type="RefSeq" id="XP_047758692.1">
    <property type="nucleotide sequence ID" value="XM_047901577.1"/>
</dbReference>
<proteinExistence type="predicted"/>
<sequence length="455" mass="50367">MDGEWMTESAFGQQSTLEEVHQGRSAPLTLDDSYMSRPLPSTPEDIQKELDRFSQLPSAAEPDLTPMEEMGLQTWNMRLMSQHVQPFSFDETLKLDSSSSRYNDVSSDSFNFNDFESGFNIPAGASESSITNLQQLHSGDDWPASRNDYFDQAIFPGFPTIDRFMANTNILHHTAENEHDSTQPSGSTQPTTSSTPDTVDLARPALSSTPTGSAAAMRVFRKVVDSGWTLGSPATTLQEAIQEAVVPLQTSGDFPGTDWSDRKSGLVLSTNEEDSKQFLHAAGLKYNRDNHRIKPLVSYGLLVYYYRPPFEEDYVELYTRHKKAPTHCFGLELWPPSEDIDTSDNVQQLEGGSEEDGFANAYTDTTATGPFATSSVPSGTITSDQVTGEIAFALAKGYTNIACAKLIGIARDTFYNGRILKYMQALARSGDKSLSKIMEEFDEARRGNRIRTGQR</sequence>
<dbReference type="EMBL" id="CP090164">
    <property type="protein sequence ID" value="UJO14326.1"/>
    <property type="molecule type" value="Genomic_DNA"/>
</dbReference>
<feature type="compositionally biased region" description="Low complexity" evidence="1">
    <location>
        <begin position="182"/>
        <end position="198"/>
    </location>
</feature>
<evidence type="ECO:0000313" key="3">
    <source>
        <dbReference type="Proteomes" id="UP000756132"/>
    </source>
</evidence>
<keyword evidence="3" id="KW-1185">Reference proteome</keyword>
<organism evidence="2 3">
    <name type="scientific">Passalora fulva</name>
    <name type="common">Tomato leaf mold</name>
    <name type="synonym">Cladosporium fulvum</name>
    <dbReference type="NCBI Taxonomy" id="5499"/>
    <lineage>
        <taxon>Eukaryota</taxon>
        <taxon>Fungi</taxon>
        <taxon>Dikarya</taxon>
        <taxon>Ascomycota</taxon>
        <taxon>Pezizomycotina</taxon>
        <taxon>Dothideomycetes</taxon>
        <taxon>Dothideomycetidae</taxon>
        <taxon>Mycosphaerellales</taxon>
        <taxon>Mycosphaerellaceae</taxon>
        <taxon>Fulvia</taxon>
    </lineage>
</organism>
<gene>
    <name evidence="2" type="ORF">CLAFUR5_02429</name>
</gene>
<reference evidence="2" key="1">
    <citation type="submission" date="2021-12" db="EMBL/GenBank/DDBJ databases">
        <authorList>
            <person name="Zaccaron A."/>
            <person name="Stergiopoulos I."/>
        </authorList>
    </citation>
    <scope>NUCLEOTIDE SEQUENCE</scope>
    <source>
        <strain evidence="2">Race5_Kim</strain>
    </source>
</reference>
<protein>
    <submittedName>
        <fullName evidence="2">Uncharacterized protein</fullName>
    </submittedName>
</protein>
<evidence type="ECO:0000256" key="1">
    <source>
        <dbReference type="SAM" id="MobiDB-lite"/>
    </source>
</evidence>
<dbReference type="Proteomes" id="UP000756132">
    <property type="component" value="Chromosome 2"/>
</dbReference>
<dbReference type="AlphaFoldDB" id="A0A9Q8P5W1"/>
<reference evidence="2" key="2">
    <citation type="journal article" date="2022" name="Microb. Genom.">
        <title>A chromosome-scale genome assembly of the tomato pathogen Cladosporium fulvum reveals a compartmentalized genome architecture and the presence of a dispensable chromosome.</title>
        <authorList>
            <person name="Zaccaron A.Z."/>
            <person name="Chen L.H."/>
            <person name="Samaras A."/>
            <person name="Stergiopoulos I."/>
        </authorList>
    </citation>
    <scope>NUCLEOTIDE SEQUENCE</scope>
    <source>
        <strain evidence="2">Race5_Kim</strain>
    </source>
</reference>
<name>A0A9Q8P5W1_PASFU</name>